<sequence>MRPTSISAGYATWDNYRPPEMPDKFKVRHRKNGGEVDHPLEATLLINGELKRVAFYEEAEKIFAAVPRRHASIVSKRNGTLYGDSSLLSQEVHELADELGISGFTIDKARHGGMTELEESELTEGQGKALSTHRSSAYRLYAKETEKRVLTATMKRFHISEIDEN</sequence>
<name>A0ABV7KGI9_9HYPH</name>
<protein>
    <submittedName>
        <fullName evidence="1">Uncharacterized protein</fullName>
    </submittedName>
</protein>
<reference evidence="2" key="1">
    <citation type="journal article" date="2019" name="Int. J. Syst. Evol. Microbiol.">
        <title>The Global Catalogue of Microorganisms (GCM) 10K type strain sequencing project: providing services to taxonomists for standard genome sequencing and annotation.</title>
        <authorList>
            <consortium name="The Broad Institute Genomics Platform"/>
            <consortium name="The Broad Institute Genome Sequencing Center for Infectious Disease"/>
            <person name="Wu L."/>
            <person name="Ma J."/>
        </authorList>
    </citation>
    <scope>NUCLEOTIDE SEQUENCE [LARGE SCALE GENOMIC DNA]</scope>
    <source>
        <strain evidence="2">KCTC 52165</strain>
    </source>
</reference>
<accession>A0ABV7KGI9</accession>
<keyword evidence="2" id="KW-1185">Reference proteome</keyword>
<dbReference type="Proteomes" id="UP001595583">
    <property type="component" value="Unassembled WGS sequence"/>
</dbReference>
<organism evidence="1 2">
    <name type="scientific">Aquamicrobium soli</name>
    <dbReference type="NCBI Taxonomy" id="1811518"/>
    <lineage>
        <taxon>Bacteria</taxon>
        <taxon>Pseudomonadati</taxon>
        <taxon>Pseudomonadota</taxon>
        <taxon>Alphaproteobacteria</taxon>
        <taxon>Hyphomicrobiales</taxon>
        <taxon>Phyllobacteriaceae</taxon>
        <taxon>Aquamicrobium</taxon>
    </lineage>
</organism>
<evidence type="ECO:0000313" key="2">
    <source>
        <dbReference type="Proteomes" id="UP001595583"/>
    </source>
</evidence>
<gene>
    <name evidence="1" type="ORF">ACFOHJ_14470</name>
</gene>
<proteinExistence type="predicted"/>
<comment type="caution">
    <text evidence="1">The sequence shown here is derived from an EMBL/GenBank/DDBJ whole genome shotgun (WGS) entry which is preliminary data.</text>
</comment>
<evidence type="ECO:0000313" key="1">
    <source>
        <dbReference type="EMBL" id="MFC3207426.1"/>
    </source>
</evidence>
<dbReference type="EMBL" id="JBHRTK010000013">
    <property type="protein sequence ID" value="MFC3207426.1"/>
    <property type="molecule type" value="Genomic_DNA"/>
</dbReference>
<dbReference type="RefSeq" id="WP_378221668.1">
    <property type="nucleotide sequence ID" value="NZ_JBHRTK010000013.1"/>
</dbReference>